<dbReference type="Proteomes" id="UP000681722">
    <property type="component" value="Unassembled WGS sequence"/>
</dbReference>
<evidence type="ECO:0000256" key="1">
    <source>
        <dbReference type="SAM" id="SignalP"/>
    </source>
</evidence>
<accession>A0A814W790</accession>
<keyword evidence="1" id="KW-0732">Signal</keyword>
<dbReference type="EMBL" id="CAJOBA010003507">
    <property type="protein sequence ID" value="CAF3684118.1"/>
    <property type="molecule type" value="Genomic_DNA"/>
</dbReference>
<sequence length="92" mass="10721">MTTNQIIILLVTFLCFTLICTAIPFPFVTQEDDAYDDKRSMINHPTLENRPNSVLLKQRLMDVENPDLHALLLIKRYPPQPFHAMRGKRLLN</sequence>
<dbReference type="EMBL" id="CAJNOK010003506">
    <property type="protein sequence ID" value="CAF0903929.1"/>
    <property type="molecule type" value="Genomic_DNA"/>
</dbReference>
<dbReference type="EMBL" id="CAJNOQ010008441">
    <property type="protein sequence ID" value="CAF1197344.1"/>
    <property type="molecule type" value="Genomic_DNA"/>
</dbReference>
<organism evidence="3 6">
    <name type="scientific">Didymodactylos carnosus</name>
    <dbReference type="NCBI Taxonomy" id="1234261"/>
    <lineage>
        <taxon>Eukaryota</taxon>
        <taxon>Metazoa</taxon>
        <taxon>Spiralia</taxon>
        <taxon>Gnathifera</taxon>
        <taxon>Rotifera</taxon>
        <taxon>Eurotatoria</taxon>
        <taxon>Bdelloidea</taxon>
        <taxon>Philodinida</taxon>
        <taxon>Philodinidae</taxon>
        <taxon>Didymodactylos</taxon>
    </lineage>
</organism>
<comment type="caution">
    <text evidence="3">The sequence shown here is derived from an EMBL/GenBank/DDBJ whole genome shotgun (WGS) entry which is preliminary data.</text>
</comment>
<feature type="chain" id="PRO_5035603399" evidence="1">
    <location>
        <begin position="23"/>
        <end position="92"/>
    </location>
</feature>
<reference evidence="3" key="1">
    <citation type="submission" date="2021-02" db="EMBL/GenBank/DDBJ databases">
        <authorList>
            <person name="Nowell W R."/>
        </authorList>
    </citation>
    <scope>NUCLEOTIDE SEQUENCE</scope>
</reference>
<gene>
    <name evidence="3" type="ORF">GPM918_LOCUS23534</name>
    <name evidence="2" type="ORF">OVA965_LOCUS9768</name>
    <name evidence="5" type="ORF">SRO942_LOCUS23533</name>
    <name evidence="4" type="ORF">TMI583_LOCUS9764</name>
</gene>
<evidence type="ECO:0000313" key="4">
    <source>
        <dbReference type="EMBL" id="CAF3684118.1"/>
    </source>
</evidence>
<evidence type="ECO:0000313" key="5">
    <source>
        <dbReference type="EMBL" id="CAF3961747.1"/>
    </source>
</evidence>
<name>A0A814W790_9BILA</name>
<dbReference type="EMBL" id="CAJOBC010008443">
    <property type="protein sequence ID" value="CAF3961747.1"/>
    <property type="molecule type" value="Genomic_DNA"/>
</dbReference>
<proteinExistence type="predicted"/>
<feature type="signal peptide" evidence="1">
    <location>
        <begin position="1"/>
        <end position="22"/>
    </location>
</feature>
<dbReference type="AlphaFoldDB" id="A0A814W790"/>
<evidence type="ECO:0000313" key="6">
    <source>
        <dbReference type="Proteomes" id="UP000663829"/>
    </source>
</evidence>
<dbReference type="Proteomes" id="UP000677228">
    <property type="component" value="Unassembled WGS sequence"/>
</dbReference>
<dbReference type="Proteomes" id="UP000682733">
    <property type="component" value="Unassembled WGS sequence"/>
</dbReference>
<evidence type="ECO:0000313" key="3">
    <source>
        <dbReference type="EMBL" id="CAF1197344.1"/>
    </source>
</evidence>
<evidence type="ECO:0000313" key="2">
    <source>
        <dbReference type="EMBL" id="CAF0903929.1"/>
    </source>
</evidence>
<protein>
    <submittedName>
        <fullName evidence="3">Uncharacterized protein</fullName>
    </submittedName>
</protein>
<dbReference type="Proteomes" id="UP000663829">
    <property type="component" value="Unassembled WGS sequence"/>
</dbReference>
<keyword evidence="6" id="KW-1185">Reference proteome</keyword>